<evidence type="ECO:0000256" key="1">
    <source>
        <dbReference type="ARBA" id="ARBA00007992"/>
    </source>
</evidence>
<reference evidence="8" key="1">
    <citation type="submission" date="2015-09" db="EMBL/GenBank/DDBJ databases">
        <title>Genomic diversity in the industrially and medically important fungal genus Aspergillus.</title>
        <authorList>
            <consortium name="DOE Joint Genome Institute"/>
            <person name="Riley R."/>
            <person name="Labutti K."/>
            <person name="Clum A."/>
            <person name="Sun H."/>
            <person name="Wiebenga A."/>
            <person name="De Vries R.P."/>
            <person name="Grigoriev I.V."/>
        </authorList>
    </citation>
    <scope>NUCLEOTIDE SEQUENCE [LARGE SCALE GENOMIC DNA]</scope>
    <source>
        <strain evidence="8">DTO 134E9</strain>
    </source>
</reference>
<dbReference type="GO" id="GO:0071949">
    <property type="term" value="F:FAD binding"/>
    <property type="evidence" value="ECO:0007669"/>
    <property type="project" value="InterPro"/>
</dbReference>
<keyword evidence="3" id="KW-0274">FAD</keyword>
<dbReference type="GeneID" id="63747999"/>
<dbReference type="PRINTS" id="PR00420">
    <property type="entry name" value="RNGMNOXGNASE"/>
</dbReference>
<evidence type="ECO:0000256" key="2">
    <source>
        <dbReference type="ARBA" id="ARBA00022630"/>
    </source>
</evidence>
<evidence type="ECO:0000256" key="4">
    <source>
        <dbReference type="ARBA" id="ARBA00023002"/>
    </source>
</evidence>
<reference evidence="9" key="2">
    <citation type="journal article" date="2017" name="Genome Biol.">
        <title>Comparative genomics reveals high biological diversity and specific adaptations in the industrially and medically important fungal genus Aspergillus.</title>
        <authorList>
            <person name="de Vries R.P."/>
            <person name="Riley R."/>
            <person name="Wiebenga A."/>
            <person name="Aguilar-Osorio G."/>
            <person name="Amillis S."/>
            <person name="Uchima C.A."/>
            <person name="Anderluh G."/>
            <person name="Asadollahi M."/>
            <person name="Askin M."/>
            <person name="Barry K."/>
            <person name="Battaglia E."/>
            <person name="Bayram O."/>
            <person name="Benocci T."/>
            <person name="Braus-Stromeyer S.A."/>
            <person name="Caldana C."/>
            <person name="Canovas D."/>
            <person name="Cerqueira G.C."/>
            <person name="Chen F."/>
            <person name="Chen W."/>
            <person name="Choi C."/>
            <person name="Clum A."/>
            <person name="Dos Santos R.A."/>
            <person name="Damasio A.R."/>
            <person name="Diallinas G."/>
            <person name="Emri T."/>
            <person name="Fekete E."/>
            <person name="Flipphi M."/>
            <person name="Freyberg S."/>
            <person name="Gallo A."/>
            <person name="Gournas C."/>
            <person name="Habgood R."/>
            <person name="Hainaut M."/>
            <person name="Harispe M.L."/>
            <person name="Henrissat B."/>
            <person name="Hilden K.S."/>
            <person name="Hope R."/>
            <person name="Hossain A."/>
            <person name="Karabika E."/>
            <person name="Karaffa L."/>
            <person name="Karanyi Z."/>
            <person name="Krasevec N."/>
            <person name="Kuo A."/>
            <person name="Kusch H."/>
            <person name="LaButti K."/>
            <person name="Lagendijk E.L."/>
            <person name="Lapidus A."/>
            <person name="Levasseur A."/>
            <person name="Lindquist E."/>
            <person name="Lipzen A."/>
            <person name="Logrieco A.F."/>
            <person name="MacCabe A."/>
            <person name="Maekelae M.R."/>
            <person name="Malavazi I."/>
            <person name="Melin P."/>
            <person name="Meyer V."/>
            <person name="Mielnichuk N."/>
            <person name="Miskei M."/>
            <person name="Molnar A.P."/>
            <person name="Mule G."/>
            <person name="Ngan C.Y."/>
            <person name="Orejas M."/>
            <person name="Orosz E."/>
            <person name="Ouedraogo J.P."/>
            <person name="Overkamp K.M."/>
            <person name="Park H.-S."/>
            <person name="Perrone G."/>
            <person name="Piumi F."/>
            <person name="Punt P.J."/>
            <person name="Ram A.F."/>
            <person name="Ramon A."/>
            <person name="Rauscher S."/>
            <person name="Record E."/>
            <person name="Riano-Pachon D.M."/>
            <person name="Robert V."/>
            <person name="Roehrig J."/>
            <person name="Ruller R."/>
            <person name="Salamov A."/>
            <person name="Salih N.S."/>
            <person name="Samson R.A."/>
            <person name="Sandor E."/>
            <person name="Sanguinetti M."/>
            <person name="Schuetze T."/>
            <person name="Sepcic K."/>
            <person name="Shelest E."/>
            <person name="Sherlock G."/>
            <person name="Sophianopoulou V."/>
            <person name="Squina F.M."/>
            <person name="Sun H."/>
            <person name="Susca A."/>
            <person name="Todd R.B."/>
            <person name="Tsang A."/>
            <person name="Unkles S.E."/>
            <person name="van de Wiele N."/>
            <person name="van Rossen-Uffink D."/>
            <person name="Oliveira J.V."/>
            <person name="Vesth T.C."/>
            <person name="Visser J."/>
            <person name="Yu J.-H."/>
            <person name="Zhou M."/>
            <person name="Andersen M.R."/>
            <person name="Archer D.B."/>
            <person name="Baker S.E."/>
            <person name="Benoit I."/>
            <person name="Brakhage A.A."/>
            <person name="Braus G.H."/>
            <person name="Fischer R."/>
            <person name="Frisvad J.C."/>
            <person name="Goldman G.H."/>
            <person name="Houbraken J."/>
            <person name="Oakley B."/>
            <person name="Pocsi I."/>
            <person name="Scazzocchio C."/>
            <person name="Seiboth B."/>
            <person name="vanKuyk P.A."/>
            <person name="Wortman J."/>
            <person name="Dyer P.S."/>
            <person name="Grigoriev I.V."/>
        </authorList>
    </citation>
    <scope>NUCLEOTIDE SEQUENCE [LARGE SCALE GENOMIC DNA]</scope>
    <source>
        <strain evidence="9">DTO 134E9</strain>
    </source>
</reference>
<dbReference type="VEuPathDB" id="FungiDB:ASPWEDRAFT_186774"/>
<dbReference type="GO" id="GO:0004497">
    <property type="term" value="F:monooxygenase activity"/>
    <property type="evidence" value="ECO:0007669"/>
    <property type="project" value="UniProtKB-KW"/>
</dbReference>
<protein>
    <recommendedName>
        <fullName evidence="6">FAD-binding domain-containing protein</fullName>
    </recommendedName>
</protein>
<dbReference type="InterPro" id="IPR050493">
    <property type="entry name" value="FAD-dep_Monooxygenase_BioMet"/>
</dbReference>
<evidence type="ECO:0000313" key="7">
    <source>
        <dbReference type="EMBL" id="OJJ30785.1"/>
    </source>
</evidence>
<gene>
    <name evidence="7" type="ORF">ASPWEDRAFT_186774</name>
    <name evidence="8" type="ORF">ASPWEDRAFT_53521</name>
</gene>
<dbReference type="STRING" id="1073089.A0A1L9R9V0"/>
<sequence length="468" mass="51893">MKIIIIGAGISGCTAYLQLKKHLPKAVKHDFTIYEAYSTHPDTTAQDRQGSTHSSTLVVGGGLGVGSNGLNVLKRLDEDLLRDIVRGGYTVDHSNLKNKNGRLLMRMDSTDSSQDDGKQGMNMVATSRHSLWKCLRRRIPDDVIINKRVSRVVANAAGRNIVSFSDGSADVQADLVIGADGIKSIAKRAVFADDGDDHYPPHYEGLVGIGGFIPSDEVRDYVEKGSMNFIFGGNGFFGYFFSESNPSDPNRDSPYDISEPGDSIAWWSTYAVDVCPNPKTIDKEDIVRQLQGRHGEWEDPVVQKIIHSVQVDSMYPTWTSPQLPTWEREGVVLVGDAAHALPSSSGQGSSQALEDVEAFALFLAYFLRREYECPLPPQIAAEKQAIKTAAKYYVDLRQPHVRGILEHAQKIQDHKREMNIVQEYFMYGVMWILGFFPSVLSKPMQEVFQYNVAEHVGQVLAGENEGLP</sequence>
<dbReference type="AlphaFoldDB" id="A0A1L9R9V0"/>
<dbReference type="EMBL" id="KV878216">
    <property type="protein sequence ID" value="OJJ30785.1"/>
    <property type="molecule type" value="Genomic_DNA"/>
</dbReference>
<dbReference type="InterPro" id="IPR002938">
    <property type="entry name" value="FAD-bd"/>
</dbReference>
<keyword evidence="2" id="KW-0285">Flavoprotein</keyword>
<accession>A0A1L9R9V0</accession>
<dbReference type="RefSeq" id="XP_040684462.1">
    <property type="nucleotide sequence ID" value="XM_040832151.1"/>
</dbReference>
<evidence type="ECO:0000313" key="8">
    <source>
        <dbReference type="EMBL" id="OJJ31696.1"/>
    </source>
</evidence>
<dbReference type="SUPFAM" id="SSF51905">
    <property type="entry name" value="FAD/NAD(P)-binding domain"/>
    <property type="match status" value="1"/>
</dbReference>
<comment type="similarity">
    <text evidence="1">Belongs to the paxM FAD-dependent monooxygenase family.</text>
</comment>
<evidence type="ECO:0000313" key="9">
    <source>
        <dbReference type="Proteomes" id="UP000184383"/>
    </source>
</evidence>
<proteinExistence type="inferred from homology"/>
<dbReference type="PANTHER" id="PTHR13789">
    <property type="entry name" value="MONOOXYGENASE"/>
    <property type="match status" value="1"/>
</dbReference>
<evidence type="ECO:0000256" key="5">
    <source>
        <dbReference type="ARBA" id="ARBA00023033"/>
    </source>
</evidence>
<keyword evidence="4" id="KW-0560">Oxidoreductase</keyword>
<evidence type="ECO:0000259" key="6">
    <source>
        <dbReference type="Pfam" id="PF01494"/>
    </source>
</evidence>
<dbReference type="Gene3D" id="3.50.50.60">
    <property type="entry name" value="FAD/NAD(P)-binding domain"/>
    <property type="match status" value="1"/>
</dbReference>
<evidence type="ECO:0000256" key="3">
    <source>
        <dbReference type="ARBA" id="ARBA00022827"/>
    </source>
</evidence>
<name>A0A1L9R9V0_ASPWE</name>
<dbReference type="Proteomes" id="UP000184383">
    <property type="component" value="Unassembled WGS sequence"/>
</dbReference>
<feature type="domain" description="FAD-binding" evidence="6">
    <location>
        <begin position="166"/>
        <end position="368"/>
    </location>
</feature>
<dbReference type="Pfam" id="PF01494">
    <property type="entry name" value="FAD_binding_3"/>
    <property type="match status" value="1"/>
</dbReference>
<dbReference type="EMBL" id="KV878215">
    <property type="protein sequence ID" value="OJJ31696.1"/>
    <property type="molecule type" value="Genomic_DNA"/>
</dbReference>
<keyword evidence="9" id="KW-1185">Reference proteome</keyword>
<dbReference type="OrthoDB" id="16820at2759"/>
<dbReference type="VEuPathDB" id="FungiDB:ASPWEDRAFT_53521"/>
<dbReference type="InterPro" id="IPR036188">
    <property type="entry name" value="FAD/NAD-bd_sf"/>
</dbReference>
<keyword evidence="5" id="KW-0503">Monooxygenase</keyword>
<dbReference type="PANTHER" id="PTHR13789:SF309">
    <property type="entry name" value="PUTATIVE (AFU_ORTHOLOGUE AFUA_6G14510)-RELATED"/>
    <property type="match status" value="1"/>
</dbReference>
<organism evidence="8 9">
    <name type="scientific">Aspergillus wentii DTO 134E9</name>
    <dbReference type="NCBI Taxonomy" id="1073089"/>
    <lineage>
        <taxon>Eukaryota</taxon>
        <taxon>Fungi</taxon>
        <taxon>Dikarya</taxon>
        <taxon>Ascomycota</taxon>
        <taxon>Pezizomycotina</taxon>
        <taxon>Eurotiomycetes</taxon>
        <taxon>Eurotiomycetidae</taxon>
        <taxon>Eurotiales</taxon>
        <taxon>Aspergillaceae</taxon>
        <taxon>Aspergillus</taxon>
        <taxon>Aspergillus subgen. Cremei</taxon>
    </lineage>
</organism>